<dbReference type="Pfam" id="PF08263">
    <property type="entry name" value="LRRNT_2"/>
    <property type="match status" value="1"/>
</dbReference>
<name>A0A8T2BY55_ARASU</name>
<keyword evidence="12" id="KW-0547">Nucleotide-binding</keyword>
<keyword evidence="10 21" id="KW-0732">Signal</keyword>
<dbReference type="FunFam" id="3.80.10.10:FF:001191">
    <property type="entry name" value="Receptor protein-tyrosine kinase CEPR2"/>
    <property type="match status" value="1"/>
</dbReference>
<evidence type="ECO:0000256" key="12">
    <source>
        <dbReference type="ARBA" id="ARBA00022741"/>
    </source>
</evidence>
<sequence length="979" mass="108272">MSRRPDLLRGKMLATVAATILLSMFPPNVESTVEKQALFRFKNHLDDPHNILQSWKPSDSPCVFRGITCDPLSGEVIGISLGNANLSGTISPSISALTKLSTLSLPSNFISGRIPPEIVNCTNLKVLNLTSNRLSGKIPNLSPLKNLEILDISGNFLTGEFKSWIGNMTQLVSLGLGNNHYEEGMIPESIGGLKKLTWLFLARSNLTGKIPNSIFDLNALDTFDIANNAISGDFPVLITRLVNLTKIELFNNRLTGKIPLEIKNLIRLREIDVSSNQLSGALPEELGNLKELRVFHCHENNFTGEFPSGFGDLHHLTSLSIYRNNFSGEFPVNIGRFSLLDTVDISENEFTGPFPRFLCQNKKLQFLLALQNDFSGEIPRSYADCKSLLRLRINKNRLSGHVTEGFWALPLAKMLDLSDNELTGEISPQIGLSTELSQLILQNNRFSGKIPRELGRLTNIERIYLSNNNISGEIPMEVGDLKELSSLHLENNSLTGFIPLRLTNCVKLVDLNLANNFLTGEIPNSLSQIASLNSLDFSGNKLTGEIPASLVKLKLSFIDFSGNQLSGRIPPDLLAVGGSTAFSRNEKLCVDKQNAKTSQNLGLSICSGDQHVQRNGSFDGTLLFLALAIVVVVLVTGLFALRYRVVKIRELGSENGDSNKADAKWKIASFHQMELDAEEICRLDEDHVIGAGSAGKVYRVDLKKGGGTVAVKWLKRGGEEEVGGTEVSVSEMEILGKIRHRNVLKLYACLVGRGSRYLVFEFMENGNLYQALRNNIKGGLPELDWLKRYKIAVGAAKGIAYLHHDCCPPIIHRDIKSSNILLDGDYESKIADFGVAKVADKGYEWSCVAGTHGYMAPELAYSFKATEKSDVYSFGVVLLELVTGLRPMEDEFGEGKDIVDYVYSQIQQDRKNLRNVLDKQVLSSYVDESMIRVLKMGLLCTTKLPNLRPSMREVVRKLDDADPCVSNSLDKNRKDYSID</sequence>
<accession>A0A8T2BY55</accession>
<dbReference type="FunFam" id="1.10.510.10:FF:000417">
    <property type="entry name" value="Leucine-rich repeat receptor-like protein kinase"/>
    <property type="match status" value="1"/>
</dbReference>
<dbReference type="PROSITE" id="PS00108">
    <property type="entry name" value="PROTEIN_KINASE_ST"/>
    <property type="match status" value="1"/>
</dbReference>
<evidence type="ECO:0000256" key="16">
    <source>
        <dbReference type="ARBA" id="ARBA00023136"/>
    </source>
</evidence>
<keyword evidence="15 20" id="KW-1133">Transmembrane helix</keyword>
<evidence type="ECO:0000256" key="4">
    <source>
        <dbReference type="ARBA" id="ARBA00022475"/>
    </source>
</evidence>
<evidence type="ECO:0000256" key="8">
    <source>
        <dbReference type="ARBA" id="ARBA00022679"/>
    </source>
</evidence>
<evidence type="ECO:0000256" key="1">
    <source>
        <dbReference type="ARBA" id="ARBA00004162"/>
    </source>
</evidence>
<dbReference type="Pfam" id="PF23598">
    <property type="entry name" value="LRR_14"/>
    <property type="match status" value="1"/>
</dbReference>
<dbReference type="GO" id="GO:0033612">
    <property type="term" value="F:receptor serine/threonine kinase binding"/>
    <property type="evidence" value="ECO:0007669"/>
    <property type="project" value="TreeGrafter"/>
</dbReference>
<dbReference type="GO" id="GO:0004674">
    <property type="term" value="F:protein serine/threonine kinase activity"/>
    <property type="evidence" value="ECO:0007669"/>
    <property type="project" value="UniProtKB-KW"/>
</dbReference>
<dbReference type="CDD" id="cd14066">
    <property type="entry name" value="STKc_IRAK"/>
    <property type="match status" value="1"/>
</dbReference>
<evidence type="ECO:0000256" key="9">
    <source>
        <dbReference type="ARBA" id="ARBA00022692"/>
    </source>
</evidence>
<feature type="transmembrane region" description="Helical" evidence="20">
    <location>
        <begin position="622"/>
        <end position="641"/>
    </location>
</feature>
<evidence type="ECO:0000256" key="19">
    <source>
        <dbReference type="ARBA" id="ARBA00048679"/>
    </source>
</evidence>
<dbReference type="Proteomes" id="UP000694251">
    <property type="component" value="Chromosome 7"/>
</dbReference>
<evidence type="ECO:0000256" key="20">
    <source>
        <dbReference type="SAM" id="Phobius"/>
    </source>
</evidence>
<dbReference type="FunFam" id="3.80.10.10:FF:002055">
    <property type="entry name" value="Leucine-rich repeat receptor-like protein kinase PEPR1"/>
    <property type="match status" value="1"/>
</dbReference>
<comment type="catalytic activity">
    <reaction evidence="18">
        <text>L-threonyl-[protein] + ATP = O-phospho-L-threonyl-[protein] + ADP + H(+)</text>
        <dbReference type="Rhea" id="RHEA:46608"/>
        <dbReference type="Rhea" id="RHEA-COMP:11060"/>
        <dbReference type="Rhea" id="RHEA-COMP:11605"/>
        <dbReference type="ChEBI" id="CHEBI:15378"/>
        <dbReference type="ChEBI" id="CHEBI:30013"/>
        <dbReference type="ChEBI" id="CHEBI:30616"/>
        <dbReference type="ChEBI" id="CHEBI:61977"/>
        <dbReference type="ChEBI" id="CHEBI:456216"/>
        <dbReference type="EC" id="2.7.11.1"/>
    </reaction>
</comment>
<dbReference type="InterPro" id="IPR000719">
    <property type="entry name" value="Prot_kinase_dom"/>
</dbReference>
<dbReference type="PANTHER" id="PTHR48056:SF20">
    <property type="entry name" value="PROTEIN KINASE DOMAIN-CONTAINING PROTEIN"/>
    <property type="match status" value="1"/>
</dbReference>
<evidence type="ECO:0000313" key="24">
    <source>
        <dbReference type="Proteomes" id="UP000694251"/>
    </source>
</evidence>
<dbReference type="PROSITE" id="PS51450">
    <property type="entry name" value="LRR"/>
    <property type="match status" value="1"/>
</dbReference>
<comment type="caution">
    <text evidence="23">The sequence shown here is derived from an EMBL/GenBank/DDBJ whole genome shotgun (WGS) entry which is preliminary data.</text>
</comment>
<keyword evidence="16 20" id="KW-0472">Membrane</keyword>
<dbReference type="SMART" id="SM00220">
    <property type="entry name" value="S_TKc"/>
    <property type="match status" value="1"/>
</dbReference>
<feature type="chain" id="PRO_5035833776" description="non-specific serine/threonine protein kinase" evidence="21">
    <location>
        <begin position="32"/>
        <end position="979"/>
    </location>
</feature>
<dbReference type="EC" id="2.7.11.1" evidence="3"/>
<dbReference type="Pfam" id="PF00069">
    <property type="entry name" value="Pkinase"/>
    <property type="match status" value="1"/>
</dbReference>
<dbReference type="Pfam" id="PF00560">
    <property type="entry name" value="LRR_1"/>
    <property type="match status" value="5"/>
</dbReference>
<dbReference type="InterPro" id="IPR008271">
    <property type="entry name" value="Ser/Thr_kinase_AS"/>
</dbReference>
<keyword evidence="11" id="KW-0677">Repeat</keyword>
<dbReference type="PANTHER" id="PTHR48056">
    <property type="entry name" value="LRR RECEPTOR-LIKE SERINE/THREONINE-PROTEIN KINASE-RELATED"/>
    <property type="match status" value="1"/>
</dbReference>
<keyword evidence="7" id="KW-0433">Leucine-rich repeat</keyword>
<dbReference type="InterPro" id="IPR055414">
    <property type="entry name" value="LRR_R13L4/SHOC2-like"/>
</dbReference>
<evidence type="ECO:0000256" key="13">
    <source>
        <dbReference type="ARBA" id="ARBA00022777"/>
    </source>
</evidence>
<evidence type="ECO:0000256" key="7">
    <source>
        <dbReference type="ARBA" id="ARBA00022614"/>
    </source>
</evidence>
<keyword evidence="9 20" id="KW-0812">Transmembrane</keyword>
<dbReference type="InterPro" id="IPR050647">
    <property type="entry name" value="Plant_LRR-RLKs"/>
</dbReference>
<gene>
    <name evidence="23" type="ORF">ISN44_As07g020780</name>
</gene>
<evidence type="ECO:0000256" key="17">
    <source>
        <dbReference type="ARBA" id="ARBA00023180"/>
    </source>
</evidence>
<evidence type="ECO:0000256" key="21">
    <source>
        <dbReference type="SAM" id="SignalP"/>
    </source>
</evidence>
<keyword evidence="13" id="KW-0418">Kinase</keyword>
<comment type="similarity">
    <text evidence="2">Belongs to the protein kinase superfamily. Ser/Thr protein kinase family.</text>
</comment>
<evidence type="ECO:0000256" key="14">
    <source>
        <dbReference type="ARBA" id="ARBA00022840"/>
    </source>
</evidence>
<evidence type="ECO:0000256" key="11">
    <source>
        <dbReference type="ARBA" id="ARBA00022737"/>
    </source>
</evidence>
<dbReference type="EMBL" id="JAEFBJ010000007">
    <property type="protein sequence ID" value="KAG7589844.1"/>
    <property type="molecule type" value="Genomic_DNA"/>
</dbReference>
<feature type="domain" description="Protein kinase" evidence="22">
    <location>
        <begin position="683"/>
        <end position="965"/>
    </location>
</feature>
<protein>
    <recommendedName>
        <fullName evidence="3">non-specific serine/threonine protein kinase</fullName>
        <ecNumber evidence="3">2.7.11.1</ecNumber>
    </recommendedName>
</protein>
<organism evidence="23 24">
    <name type="scientific">Arabidopsis suecica</name>
    <name type="common">Swedish thale-cress</name>
    <name type="synonym">Cardaminopsis suecica</name>
    <dbReference type="NCBI Taxonomy" id="45249"/>
    <lineage>
        <taxon>Eukaryota</taxon>
        <taxon>Viridiplantae</taxon>
        <taxon>Streptophyta</taxon>
        <taxon>Embryophyta</taxon>
        <taxon>Tracheophyta</taxon>
        <taxon>Spermatophyta</taxon>
        <taxon>Magnoliopsida</taxon>
        <taxon>eudicotyledons</taxon>
        <taxon>Gunneridae</taxon>
        <taxon>Pentapetalae</taxon>
        <taxon>rosids</taxon>
        <taxon>malvids</taxon>
        <taxon>Brassicales</taxon>
        <taxon>Brassicaceae</taxon>
        <taxon>Camelineae</taxon>
        <taxon>Arabidopsis</taxon>
    </lineage>
</organism>
<evidence type="ECO:0000256" key="5">
    <source>
        <dbReference type="ARBA" id="ARBA00022527"/>
    </source>
</evidence>
<dbReference type="Pfam" id="PF12799">
    <property type="entry name" value="LRR_4"/>
    <property type="match status" value="1"/>
</dbReference>
<evidence type="ECO:0000256" key="2">
    <source>
        <dbReference type="ARBA" id="ARBA00008684"/>
    </source>
</evidence>
<evidence type="ECO:0000256" key="6">
    <source>
        <dbReference type="ARBA" id="ARBA00022553"/>
    </source>
</evidence>
<keyword evidence="8" id="KW-0808">Transferase</keyword>
<feature type="signal peptide" evidence="21">
    <location>
        <begin position="1"/>
        <end position="31"/>
    </location>
</feature>
<dbReference type="OrthoDB" id="676979at2759"/>
<dbReference type="PROSITE" id="PS50011">
    <property type="entry name" value="PROTEIN_KINASE_DOM"/>
    <property type="match status" value="1"/>
</dbReference>
<keyword evidence="17" id="KW-0325">Glycoprotein</keyword>
<proteinExistence type="inferred from homology"/>
<dbReference type="InterPro" id="IPR001611">
    <property type="entry name" value="Leu-rich_rpt"/>
</dbReference>
<evidence type="ECO:0000256" key="10">
    <source>
        <dbReference type="ARBA" id="ARBA00022729"/>
    </source>
</evidence>
<keyword evidence="14" id="KW-0067">ATP-binding</keyword>
<keyword evidence="5" id="KW-0723">Serine/threonine-protein kinase</keyword>
<reference evidence="23 24" key="1">
    <citation type="submission" date="2020-12" db="EMBL/GenBank/DDBJ databases">
        <title>Concerted genomic and epigenomic changes stabilize Arabidopsis allopolyploids.</title>
        <authorList>
            <person name="Chen Z."/>
        </authorList>
    </citation>
    <scope>NUCLEOTIDE SEQUENCE [LARGE SCALE GENOMIC DNA]</scope>
    <source>
        <strain evidence="23">As9502</strain>
        <tissue evidence="23">Leaf</tissue>
    </source>
</reference>
<keyword evidence="4" id="KW-1003">Cell membrane</keyword>
<dbReference type="AlphaFoldDB" id="A0A8T2BY55"/>
<evidence type="ECO:0000256" key="18">
    <source>
        <dbReference type="ARBA" id="ARBA00047899"/>
    </source>
</evidence>
<dbReference type="GO" id="GO:0005524">
    <property type="term" value="F:ATP binding"/>
    <property type="evidence" value="ECO:0007669"/>
    <property type="project" value="UniProtKB-KW"/>
</dbReference>
<evidence type="ECO:0000313" key="23">
    <source>
        <dbReference type="EMBL" id="KAG7589844.1"/>
    </source>
</evidence>
<dbReference type="FunFam" id="3.80.10.10:FF:000234">
    <property type="entry name" value="Probable inactive receptor kinase RLK902"/>
    <property type="match status" value="1"/>
</dbReference>
<evidence type="ECO:0000259" key="22">
    <source>
        <dbReference type="PROSITE" id="PS50011"/>
    </source>
</evidence>
<dbReference type="InterPro" id="IPR025875">
    <property type="entry name" value="Leu-rich_rpt_4"/>
</dbReference>
<keyword evidence="24" id="KW-1185">Reference proteome</keyword>
<evidence type="ECO:0000256" key="3">
    <source>
        <dbReference type="ARBA" id="ARBA00012513"/>
    </source>
</evidence>
<comment type="subcellular location">
    <subcellularLocation>
        <location evidence="1">Cell membrane</location>
        <topology evidence="1">Single-pass membrane protein</topology>
    </subcellularLocation>
</comment>
<dbReference type="GO" id="GO:0005886">
    <property type="term" value="C:plasma membrane"/>
    <property type="evidence" value="ECO:0007669"/>
    <property type="project" value="UniProtKB-SubCell"/>
</dbReference>
<keyword evidence="6" id="KW-0597">Phosphoprotein</keyword>
<comment type="catalytic activity">
    <reaction evidence="19">
        <text>L-seryl-[protein] + ATP = O-phospho-L-seryl-[protein] + ADP + H(+)</text>
        <dbReference type="Rhea" id="RHEA:17989"/>
        <dbReference type="Rhea" id="RHEA-COMP:9863"/>
        <dbReference type="Rhea" id="RHEA-COMP:11604"/>
        <dbReference type="ChEBI" id="CHEBI:15378"/>
        <dbReference type="ChEBI" id="CHEBI:29999"/>
        <dbReference type="ChEBI" id="CHEBI:30616"/>
        <dbReference type="ChEBI" id="CHEBI:83421"/>
        <dbReference type="ChEBI" id="CHEBI:456216"/>
        <dbReference type="EC" id="2.7.11.1"/>
    </reaction>
</comment>
<evidence type="ECO:0000256" key="15">
    <source>
        <dbReference type="ARBA" id="ARBA00022989"/>
    </source>
</evidence>
<dbReference type="InterPro" id="IPR013210">
    <property type="entry name" value="LRR_N_plant-typ"/>
</dbReference>